<comment type="subcellular location">
    <subcellularLocation>
        <location evidence="1">Endomembrane system</location>
    </subcellularLocation>
</comment>
<dbReference type="PIRSF" id="PIRSF005992">
    <property type="entry name" value="Clathrin_mu"/>
    <property type="match status" value="1"/>
</dbReference>
<dbReference type="PROSITE" id="PS00990">
    <property type="entry name" value="CLAT_ADAPTOR_M_1"/>
    <property type="match status" value="1"/>
</dbReference>
<keyword evidence="2 5" id="KW-0813">Transport</keyword>
<dbReference type="PRINTS" id="PR00314">
    <property type="entry name" value="CLATHRINADPT"/>
</dbReference>
<feature type="domain" description="MHD" evidence="6">
    <location>
        <begin position="209"/>
        <end position="447"/>
    </location>
</feature>
<evidence type="ECO:0000259" key="6">
    <source>
        <dbReference type="PROSITE" id="PS51072"/>
    </source>
</evidence>
<dbReference type="Pfam" id="PF01217">
    <property type="entry name" value="Clat_adaptor_s"/>
    <property type="match status" value="1"/>
</dbReference>
<evidence type="ECO:0000256" key="5">
    <source>
        <dbReference type="PIRNR" id="PIRNR005992"/>
    </source>
</evidence>
<dbReference type="InterPro" id="IPR050431">
    <property type="entry name" value="Adaptor_comp_med_subunit"/>
</dbReference>
<dbReference type="CDD" id="cd09252">
    <property type="entry name" value="AP-3_Mu3_Cterm"/>
    <property type="match status" value="1"/>
</dbReference>
<protein>
    <recommendedName>
        <fullName evidence="6">MHD domain-containing protein</fullName>
    </recommendedName>
</protein>
<dbReference type="GO" id="GO:0006886">
    <property type="term" value="P:intracellular protein transport"/>
    <property type="evidence" value="ECO:0007669"/>
    <property type="project" value="UniProtKB-UniRule"/>
</dbReference>
<comment type="similarity">
    <text evidence="5">Belongs to the adaptor complexes medium subunit family.</text>
</comment>
<dbReference type="SUPFAM" id="SSF49447">
    <property type="entry name" value="Second domain of Mu2 adaptin subunit (ap50) of ap2 adaptor"/>
    <property type="match status" value="1"/>
</dbReference>
<evidence type="ECO:0000256" key="3">
    <source>
        <dbReference type="ARBA" id="ARBA00022927"/>
    </source>
</evidence>
<gene>
    <name evidence="7" type="ORF">BZG36_01595</name>
</gene>
<reference evidence="7 8" key="1">
    <citation type="journal article" date="2017" name="Mycologia">
        <title>Bifiguratus adelaidae, gen. et sp. nov., a new member of Mucoromycotina in endophytic and soil-dwelling habitats.</title>
        <authorList>
            <person name="Torres-Cruz T.J."/>
            <person name="Billingsley Tobias T.L."/>
            <person name="Almatruk M."/>
            <person name="Hesse C."/>
            <person name="Kuske C.R."/>
            <person name="Desiro A."/>
            <person name="Benucci G.M."/>
            <person name="Bonito G."/>
            <person name="Stajich J.E."/>
            <person name="Dunlap C."/>
            <person name="Arnold A.E."/>
            <person name="Porras-Alfaro A."/>
        </authorList>
    </citation>
    <scope>NUCLEOTIDE SEQUENCE [LARGE SCALE GENOMIC DNA]</scope>
    <source>
        <strain evidence="7 8">AZ0501</strain>
    </source>
</reference>
<dbReference type="Gene3D" id="2.60.40.1170">
    <property type="entry name" value="Mu homology domain, subdomain B"/>
    <property type="match status" value="2"/>
</dbReference>
<dbReference type="InterPro" id="IPR022775">
    <property type="entry name" value="AP_mu_sigma_su"/>
</dbReference>
<dbReference type="Gene3D" id="3.30.450.60">
    <property type="match status" value="1"/>
</dbReference>
<dbReference type="EMBL" id="MVBO01000017">
    <property type="protein sequence ID" value="OZJ05332.1"/>
    <property type="molecule type" value="Genomic_DNA"/>
</dbReference>
<evidence type="ECO:0000256" key="4">
    <source>
        <dbReference type="ARBA" id="ARBA00023136"/>
    </source>
</evidence>
<dbReference type="GO" id="GO:0016192">
    <property type="term" value="P:vesicle-mediated transport"/>
    <property type="evidence" value="ECO:0007669"/>
    <property type="project" value="InterPro"/>
</dbReference>
<dbReference type="PROSITE" id="PS51072">
    <property type="entry name" value="MHD"/>
    <property type="match status" value="1"/>
</dbReference>
<dbReference type="PANTHER" id="PTHR10529">
    <property type="entry name" value="AP COMPLEX SUBUNIT MU"/>
    <property type="match status" value="1"/>
</dbReference>
<dbReference type="Pfam" id="PF00928">
    <property type="entry name" value="Adap_comp_sub"/>
    <property type="match status" value="1"/>
</dbReference>
<dbReference type="CDD" id="cd14837">
    <property type="entry name" value="AP3_Mu_N"/>
    <property type="match status" value="1"/>
</dbReference>
<evidence type="ECO:0000256" key="2">
    <source>
        <dbReference type="ARBA" id="ARBA00022448"/>
    </source>
</evidence>
<dbReference type="InterPro" id="IPR018240">
    <property type="entry name" value="Clathrin_mu_CS"/>
</dbReference>
<dbReference type="GO" id="GO:0012505">
    <property type="term" value="C:endomembrane system"/>
    <property type="evidence" value="ECO:0007669"/>
    <property type="project" value="UniProtKB-SubCell"/>
</dbReference>
<keyword evidence="8" id="KW-1185">Reference proteome</keyword>
<dbReference type="AlphaFoldDB" id="A0A261Y433"/>
<evidence type="ECO:0000313" key="7">
    <source>
        <dbReference type="EMBL" id="OZJ05332.1"/>
    </source>
</evidence>
<dbReference type="Proteomes" id="UP000242875">
    <property type="component" value="Unassembled WGS sequence"/>
</dbReference>
<comment type="caution">
    <text evidence="7">The sequence shown here is derived from an EMBL/GenBank/DDBJ whole genome shotgun (WGS) entry which is preliminary data.</text>
</comment>
<evidence type="ECO:0000313" key="8">
    <source>
        <dbReference type="Proteomes" id="UP000242875"/>
    </source>
</evidence>
<dbReference type="GO" id="GO:0030131">
    <property type="term" value="C:clathrin adaptor complex"/>
    <property type="evidence" value="ECO:0007669"/>
    <property type="project" value="UniProtKB-UniRule"/>
</dbReference>
<accession>A0A261Y433</accession>
<organism evidence="7 8">
    <name type="scientific">Bifiguratus adelaidae</name>
    <dbReference type="NCBI Taxonomy" id="1938954"/>
    <lineage>
        <taxon>Eukaryota</taxon>
        <taxon>Fungi</taxon>
        <taxon>Fungi incertae sedis</taxon>
        <taxon>Mucoromycota</taxon>
        <taxon>Mucoromycotina</taxon>
        <taxon>Endogonomycetes</taxon>
        <taxon>Endogonales</taxon>
        <taxon>Endogonales incertae sedis</taxon>
        <taxon>Bifiguratus</taxon>
    </lineage>
</organism>
<dbReference type="InterPro" id="IPR001392">
    <property type="entry name" value="Clathrin_mu"/>
</dbReference>
<evidence type="ECO:0000256" key="1">
    <source>
        <dbReference type="ARBA" id="ARBA00004308"/>
    </source>
</evidence>
<dbReference type="InterPro" id="IPR011012">
    <property type="entry name" value="Longin-like_dom_sf"/>
</dbReference>
<name>A0A261Y433_9FUNG</name>
<keyword evidence="4" id="KW-0472">Membrane</keyword>
<keyword evidence="3 5" id="KW-0653">Protein transport</keyword>
<dbReference type="InterPro" id="IPR036168">
    <property type="entry name" value="AP2_Mu_C_sf"/>
</dbReference>
<dbReference type="InterPro" id="IPR028565">
    <property type="entry name" value="MHD"/>
</dbReference>
<sequence length="448" mass="49947">MLNSLFVLNAQGKIIIEKHWRGVIPRQVVDKFNDQVVTFLAKPVYTPYTGRSLEDGSATSAQQRNGDLLVQRFALEDLPPVIDTPHYQFLNVQRGGLIWLSPVESEVEPQMIFEFIHRIIDVVQEYLGDVSEMSIRDNFVIVYQLLEEMMDYGYPLTTETSVLKEVIPPPTVYNKVYSTVSAAAGVGQKLPSGTLSSIPWRKLGIKYANNEIYFDVVEEVDAILEKNGSIISAEAHGTLNVNCRLSGMPDLSMTFINPRVIDDVSFHPCVRYQKYVSDKVLSFVPPDGHFKLMTYRVNLPSGQLIPLQVRPQVTATKNGGKFEVVVTPRPTEGKAIEHLVVTISMGKACTGVNASCSMGDHFYDSTNKTLRWEVGKVDIRGRPPTLSGSFSSSVDALDNPLSITLGFQINMYAVSGLKVDSLKIYHEGYKPYKGVRSLTRAGKFQVRT</sequence>
<dbReference type="OrthoDB" id="870at2759"/>
<proteinExistence type="inferred from homology"/>
<dbReference type="SUPFAM" id="SSF64356">
    <property type="entry name" value="SNARE-like"/>
    <property type="match status" value="1"/>
</dbReference>